<dbReference type="RefSeq" id="WP_330144946.1">
    <property type="nucleotide sequence ID" value="NZ_JAZDQU010000001.1"/>
</dbReference>
<gene>
    <name evidence="2" type="ORF">VRU49_01225</name>
</gene>
<proteinExistence type="predicted"/>
<dbReference type="EMBL" id="JAZDQU010000001">
    <property type="protein sequence ID" value="MEE1884027.1"/>
    <property type="molecule type" value="Genomic_DNA"/>
</dbReference>
<sequence>MNTKLILFTSAIFLGLLGLSFTFAPAEFARFILPETNYPPLFLQLLGAMYVGFAILNWTAKGAIIGGIYNKPIALGNFAHFTIGALTLIKIPFKSFMEFPILLIIAIFYIAFAIIFGLINFKHPLPKK</sequence>
<organism evidence="2 3">
    <name type="scientific">Pedobacter flavus</name>
    <dbReference type="NCBI Taxonomy" id="3113906"/>
    <lineage>
        <taxon>Bacteria</taxon>
        <taxon>Pseudomonadati</taxon>
        <taxon>Bacteroidota</taxon>
        <taxon>Sphingobacteriia</taxon>
        <taxon>Sphingobacteriales</taxon>
        <taxon>Sphingobacteriaceae</taxon>
        <taxon>Pedobacter</taxon>
    </lineage>
</organism>
<accession>A0ABU7GYW1</accession>
<keyword evidence="3" id="KW-1185">Reference proteome</keyword>
<comment type="caution">
    <text evidence="2">The sequence shown here is derived from an EMBL/GenBank/DDBJ whole genome shotgun (WGS) entry which is preliminary data.</text>
</comment>
<name>A0ABU7GYW1_9SPHI</name>
<evidence type="ECO:0000256" key="1">
    <source>
        <dbReference type="SAM" id="Phobius"/>
    </source>
</evidence>
<evidence type="ECO:0000313" key="3">
    <source>
        <dbReference type="Proteomes" id="UP001337681"/>
    </source>
</evidence>
<keyword evidence="1" id="KW-0812">Transmembrane</keyword>
<feature type="transmembrane region" description="Helical" evidence="1">
    <location>
        <begin position="72"/>
        <end position="93"/>
    </location>
</feature>
<keyword evidence="1" id="KW-1133">Transmembrane helix</keyword>
<protein>
    <submittedName>
        <fullName evidence="2">Uncharacterized protein</fullName>
    </submittedName>
</protein>
<evidence type="ECO:0000313" key="2">
    <source>
        <dbReference type="EMBL" id="MEE1884027.1"/>
    </source>
</evidence>
<dbReference type="Proteomes" id="UP001337681">
    <property type="component" value="Unassembled WGS sequence"/>
</dbReference>
<feature type="transmembrane region" description="Helical" evidence="1">
    <location>
        <begin position="99"/>
        <end position="121"/>
    </location>
</feature>
<feature type="transmembrane region" description="Helical" evidence="1">
    <location>
        <begin position="38"/>
        <end position="60"/>
    </location>
</feature>
<keyword evidence="1" id="KW-0472">Membrane</keyword>
<reference evidence="2 3" key="1">
    <citation type="submission" date="2024-01" db="EMBL/GenBank/DDBJ databases">
        <title>Pedobacter sp. nov., isolated from oil-contaminated soil.</title>
        <authorList>
            <person name="Le N.T.T."/>
        </authorList>
    </citation>
    <scope>NUCLEOTIDE SEQUENCE [LARGE SCALE GENOMIC DNA]</scope>
    <source>
        <strain evidence="2 3">VNH31</strain>
    </source>
</reference>